<sequence>MFRLVRKEAKRKRLNSVPKELTANRWQNSDSEPDRMSEKPVSTSFPGLRTASSPLKIITPMTG</sequence>
<name>A0A811YBT7_NYCPR</name>
<accession>A0A811YBT7</accession>
<evidence type="ECO:0000313" key="2">
    <source>
        <dbReference type="EMBL" id="CAD7672907.1"/>
    </source>
</evidence>
<dbReference type="Proteomes" id="UP000645828">
    <property type="component" value="Unassembled WGS sequence"/>
</dbReference>
<keyword evidence="3" id="KW-1185">Reference proteome</keyword>
<gene>
    <name evidence="2" type="ORF">NYPRO_LOCUS5701</name>
</gene>
<proteinExistence type="predicted"/>
<reference evidence="2" key="1">
    <citation type="submission" date="2020-12" db="EMBL/GenBank/DDBJ databases">
        <authorList>
            <consortium name="Molecular Ecology Group"/>
        </authorList>
    </citation>
    <scope>NUCLEOTIDE SEQUENCE</scope>
    <source>
        <strain evidence="2">TBG_1078</strain>
    </source>
</reference>
<comment type="caution">
    <text evidence="2">The sequence shown here is derived from an EMBL/GenBank/DDBJ whole genome shotgun (WGS) entry which is preliminary data.</text>
</comment>
<evidence type="ECO:0000313" key="3">
    <source>
        <dbReference type="Proteomes" id="UP000645828"/>
    </source>
</evidence>
<evidence type="ECO:0000256" key="1">
    <source>
        <dbReference type="SAM" id="MobiDB-lite"/>
    </source>
</evidence>
<dbReference type="EMBL" id="CAJHUB010000669">
    <property type="protein sequence ID" value="CAD7672907.1"/>
    <property type="molecule type" value="Genomic_DNA"/>
</dbReference>
<protein>
    <submittedName>
        <fullName evidence="2">(raccoon dog) hypothetical protein</fullName>
    </submittedName>
</protein>
<feature type="compositionally biased region" description="Polar residues" evidence="1">
    <location>
        <begin position="40"/>
        <end position="53"/>
    </location>
</feature>
<dbReference type="AlphaFoldDB" id="A0A811YBT7"/>
<feature type="region of interest" description="Disordered" evidence="1">
    <location>
        <begin position="1"/>
        <end position="63"/>
    </location>
</feature>
<organism evidence="2 3">
    <name type="scientific">Nyctereutes procyonoides</name>
    <name type="common">Raccoon dog</name>
    <name type="synonym">Canis procyonoides</name>
    <dbReference type="NCBI Taxonomy" id="34880"/>
    <lineage>
        <taxon>Eukaryota</taxon>
        <taxon>Metazoa</taxon>
        <taxon>Chordata</taxon>
        <taxon>Craniata</taxon>
        <taxon>Vertebrata</taxon>
        <taxon>Euteleostomi</taxon>
        <taxon>Mammalia</taxon>
        <taxon>Eutheria</taxon>
        <taxon>Laurasiatheria</taxon>
        <taxon>Carnivora</taxon>
        <taxon>Caniformia</taxon>
        <taxon>Canidae</taxon>
        <taxon>Nyctereutes</taxon>
    </lineage>
</organism>